<protein>
    <submittedName>
        <fullName evidence="1">Uncharacterized protein</fullName>
    </submittedName>
</protein>
<gene>
    <name evidence="1" type="ORF">CDAUBV1_LOCUS3184</name>
</gene>
<organism evidence="1 2">
    <name type="scientific">Calicophoron daubneyi</name>
    <name type="common">Rumen fluke</name>
    <name type="synonym">Paramphistomum daubneyi</name>
    <dbReference type="NCBI Taxonomy" id="300641"/>
    <lineage>
        <taxon>Eukaryota</taxon>
        <taxon>Metazoa</taxon>
        <taxon>Spiralia</taxon>
        <taxon>Lophotrochozoa</taxon>
        <taxon>Platyhelminthes</taxon>
        <taxon>Trematoda</taxon>
        <taxon>Digenea</taxon>
        <taxon>Plagiorchiida</taxon>
        <taxon>Pronocephalata</taxon>
        <taxon>Paramphistomoidea</taxon>
        <taxon>Paramphistomidae</taxon>
        <taxon>Calicophoron</taxon>
    </lineage>
</organism>
<evidence type="ECO:0000313" key="1">
    <source>
        <dbReference type="EMBL" id="CAL5130988.1"/>
    </source>
</evidence>
<accession>A0AAV2T0M4</accession>
<comment type="caution">
    <text evidence="1">The sequence shown here is derived from an EMBL/GenBank/DDBJ whole genome shotgun (WGS) entry which is preliminary data.</text>
</comment>
<sequence>MDSTGVHSGRMTLLLHKIEFPPTADPNEIFSCRCSRSTTDYLWNTRSTMKLLWTYEMKKIRRRFNLWTFPLHQLRPITTEPCLSVYLFDCAPHRFLPTKGI</sequence>
<dbReference type="EMBL" id="CAXLJL010000079">
    <property type="protein sequence ID" value="CAL5130988.1"/>
    <property type="molecule type" value="Genomic_DNA"/>
</dbReference>
<dbReference type="Proteomes" id="UP001497525">
    <property type="component" value="Unassembled WGS sequence"/>
</dbReference>
<name>A0AAV2T0M4_CALDB</name>
<dbReference type="AlphaFoldDB" id="A0AAV2T0M4"/>
<proteinExistence type="predicted"/>
<reference evidence="1" key="1">
    <citation type="submission" date="2024-06" db="EMBL/GenBank/DDBJ databases">
        <authorList>
            <person name="Liu X."/>
            <person name="Lenzi L."/>
            <person name="Haldenby T S."/>
            <person name="Uol C."/>
        </authorList>
    </citation>
    <scope>NUCLEOTIDE SEQUENCE</scope>
</reference>
<evidence type="ECO:0000313" key="2">
    <source>
        <dbReference type="Proteomes" id="UP001497525"/>
    </source>
</evidence>